<comment type="subcellular location">
    <subcellularLocation>
        <location evidence="2">Cytoplasm</location>
    </subcellularLocation>
</comment>
<evidence type="ECO:0000256" key="12">
    <source>
        <dbReference type="ARBA" id="ARBA00047283"/>
    </source>
</evidence>
<evidence type="ECO:0000256" key="2">
    <source>
        <dbReference type="ARBA" id="ARBA00004496"/>
    </source>
</evidence>
<dbReference type="InterPro" id="IPR001678">
    <property type="entry name" value="MeTrfase_RsmB-F_NOP2_dom"/>
</dbReference>
<evidence type="ECO:0000256" key="6">
    <source>
        <dbReference type="ARBA" id="ARBA00022603"/>
    </source>
</evidence>
<comment type="caution">
    <text evidence="15">The sequence shown here is derived from an EMBL/GenBank/DDBJ whole genome shotgun (WGS) entry which is preliminary data.</text>
</comment>
<evidence type="ECO:0000256" key="7">
    <source>
        <dbReference type="ARBA" id="ARBA00022679"/>
    </source>
</evidence>
<feature type="domain" description="SAM-dependent MTase RsmB/NOP-type" evidence="14">
    <location>
        <begin position="170"/>
        <end position="442"/>
    </location>
</feature>
<feature type="binding site" evidence="13">
    <location>
        <position position="311"/>
    </location>
    <ligand>
        <name>S-adenosyl-L-methionine</name>
        <dbReference type="ChEBI" id="CHEBI:59789"/>
    </ligand>
</feature>
<evidence type="ECO:0000256" key="1">
    <source>
        <dbReference type="ARBA" id="ARBA00002724"/>
    </source>
</evidence>
<keyword evidence="4" id="KW-0963">Cytoplasm</keyword>
<feature type="binding site" evidence="13">
    <location>
        <position position="284"/>
    </location>
    <ligand>
        <name>S-adenosyl-L-methionine</name>
        <dbReference type="ChEBI" id="CHEBI:59789"/>
    </ligand>
</feature>
<dbReference type="AlphaFoldDB" id="A0A934U1S8"/>
<dbReference type="SUPFAM" id="SSF48013">
    <property type="entry name" value="NusB-like"/>
    <property type="match status" value="1"/>
</dbReference>
<dbReference type="EC" id="2.1.1.176" evidence="3"/>
<dbReference type="GO" id="GO:0003723">
    <property type="term" value="F:RNA binding"/>
    <property type="evidence" value="ECO:0007669"/>
    <property type="project" value="UniProtKB-UniRule"/>
</dbReference>
<comment type="catalytic activity">
    <reaction evidence="12">
        <text>cytidine(967) in 16S rRNA + S-adenosyl-L-methionine = 5-methylcytidine(967) in 16S rRNA + S-adenosyl-L-homocysteine + H(+)</text>
        <dbReference type="Rhea" id="RHEA:42748"/>
        <dbReference type="Rhea" id="RHEA-COMP:10219"/>
        <dbReference type="Rhea" id="RHEA-COMP:10220"/>
        <dbReference type="ChEBI" id="CHEBI:15378"/>
        <dbReference type="ChEBI" id="CHEBI:57856"/>
        <dbReference type="ChEBI" id="CHEBI:59789"/>
        <dbReference type="ChEBI" id="CHEBI:74483"/>
        <dbReference type="ChEBI" id="CHEBI:82748"/>
        <dbReference type="EC" id="2.1.1.176"/>
    </reaction>
</comment>
<evidence type="ECO:0000256" key="8">
    <source>
        <dbReference type="ARBA" id="ARBA00022691"/>
    </source>
</evidence>
<dbReference type="Gene3D" id="1.10.940.10">
    <property type="entry name" value="NusB-like"/>
    <property type="match status" value="1"/>
</dbReference>
<dbReference type="RefSeq" id="WP_186833460.1">
    <property type="nucleotide sequence ID" value="NZ_JAEQMG010000041.1"/>
</dbReference>
<evidence type="ECO:0000313" key="15">
    <source>
        <dbReference type="EMBL" id="MBK6087764.1"/>
    </source>
</evidence>
<feature type="binding site" evidence="13">
    <location>
        <begin position="260"/>
        <end position="266"/>
    </location>
    <ligand>
        <name>S-adenosyl-L-methionine</name>
        <dbReference type="ChEBI" id="CHEBI:59789"/>
    </ligand>
</feature>
<gene>
    <name evidence="15" type="primary">rsmB</name>
    <name evidence="15" type="ORF">JKK62_03690</name>
</gene>
<dbReference type="InterPro" id="IPR049560">
    <property type="entry name" value="MeTrfase_RsmB-F_NOP2_cat"/>
</dbReference>
<comment type="similarity">
    <text evidence="13">Belongs to the class I-like SAM-binding methyltransferase superfamily. RsmB/NOP family.</text>
</comment>
<dbReference type="InterPro" id="IPR006027">
    <property type="entry name" value="NusB_RsmB_TIM44"/>
</dbReference>
<keyword evidence="5" id="KW-0698">rRNA processing</keyword>
<keyword evidence="8 13" id="KW-0949">S-adenosyl-L-methionine</keyword>
<dbReference type="SUPFAM" id="SSF53335">
    <property type="entry name" value="S-adenosyl-L-methionine-dependent methyltransferases"/>
    <property type="match status" value="1"/>
</dbReference>
<dbReference type="InterPro" id="IPR035926">
    <property type="entry name" value="NusB-like_sf"/>
</dbReference>
<keyword evidence="9 13" id="KW-0694">RNA-binding</keyword>
<dbReference type="InterPro" id="IPR029063">
    <property type="entry name" value="SAM-dependent_MTases_sf"/>
</dbReference>
<comment type="function">
    <text evidence="1">Specifically methylates the cytosine at position 967 (m5C967) of 16S rRNA.</text>
</comment>
<dbReference type="Proteomes" id="UP000633365">
    <property type="component" value="Unassembled WGS sequence"/>
</dbReference>
<dbReference type="Gene3D" id="3.30.70.1170">
    <property type="entry name" value="Sun protein, domain 3"/>
    <property type="match status" value="1"/>
</dbReference>
<keyword evidence="16" id="KW-1185">Reference proteome</keyword>
<name>A0A934U1S8_9FIRM</name>
<evidence type="ECO:0000313" key="16">
    <source>
        <dbReference type="Proteomes" id="UP000633365"/>
    </source>
</evidence>
<accession>A0A934U1S8</accession>
<evidence type="ECO:0000256" key="11">
    <source>
        <dbReference type="ARBA" id="ARBA00031088"/>
    </source>
</evidence>
<keyword evidence="6 13" id="KW-0489">Methyltransferase</keyword>
<dbReference type="GO" id="GO:0006355">
    <property type="term" value="P:regulation of DNA-templated transcription"/>
    <property type="evidence" value="ECO:0007669"/>
    <property type="project" value="InterPro"/>
</dbReference>
<dbReference type="PRINTS" id="PR02008">
    <property type="entry name" value="RCMTFAMILY"/>
</dbReference>
<dbReference type="PROSITE" id="PS51686">
    <property type="entry name" value="SAM_MT_RSMB_NOP"/>
    <property type="match status" value="1"/>
</dbReference>
<evidence type="ECO:0000256" key="13">
    <source>
        <dbReference type="PROSITE-ProRule" id="PRU01023"/>
    </source>
</evidence>
<dbReference type="InterPro" id="IPR023267">
    <property type="entry name" value="RCMT"/>
</dbReference>
<dbReference type="PANTHER" id="PTHR22807">
    <property type="entry name" value="NOP2 YEAST -RELATED NOL1/NOP2/FMU SUN DOMAIN-CONTAINING"/>
    <property type="match status" value="1"/>
</dbReference>
<evidence type="ECO:0000256" key="3">
    <source>
        <dbReference type="ARBA" id="ARBA00012140"/>
    </source>
</evidence>
<dbReference type="InterPro" id="IPR054728">
    <property type="entry name" value="RsmB-like_ferredoxin"/>
</dbReference>
<proteinExistence type="inferred from homology"/>
<evidence type="ECO:0000259" key="14">
    <source>
        <dbReference type="PROSITE" id="PS51686"/>
    </source>
</evidence>
<dbReference type="GO" id="GO:0005737">
    <property type="term" value="C:cytoplasm"/>
    <property type="evidence" value="ECO:0007669"/>
    <property type="project" value="UniProtKB-SubCell"/>
</dbReference>
<dbReference type="NCBIfam" id="NF011494">
    <property type="entry name" value="PRK14902.1"/>
    <property type="match status" value="1"/>
</dbReference>
<evidence type="ECO:0000256" key="10">
    <source>
        <dbReference type="ARBA" id="ARBA00030399"/>
    </source>
</evidence>
<dbReference type="GO" id="GO:0008649">
    <property type="term" value="F:rRNA methyltransferase activity"/>
    <property type="evidence" value="ECO:0007669"/>
    <property type="project" value="InterPro"/>
</dbReference>
<feature type="active site" description="Nucleophile" evidence="13">
    <location>
        <position position="379"/>
    </location>
</feature>
<dbReference type="Pfam" id="PF01189">
    <property type="entry name" value="Methyltr_RsmB-F"/>
    <property type="match status" value="1"/>
</dbReference>
<dbReference type="Gene3D" id="3.40.50.150">
    <property type="entry name" value="Vaccinia Virus protein VP39"/>
    <property type="match status" value="1"/>
</dbReference>
<sequence>MANVRSIAHNVLYRVLYEDAYSAIAINNAVHKENLSGVDVSFLSALVYGVLERKLTLEYIIRQYSSIRIKKIEKGTLIVLYLGMYQLIYMDKVPDSAAVNESVKLCKQLRLYKSSGFVNAILRNFVRADKAYCLPDQQNIVKYFSVVYSCPESMVTELIATYGQDLTEKALRGILGRPPITVRVNTLKTDKSTLRRELEKQGATVDDISFLENSLNLSAAGSIDQLPQYREGHFFVEDAASQLCAEILGAQPDETIADVCAAPGGKSLYSAIRMENRGAIYSYDIHEHKIKLMEDNARRLGISIIRTALRDASSACELPACDRILCDVPCSGWGILRRKPEIRYKTDTNIDNLTKLQYSILCMSIKDLPSDSVLVYSTCTLRKKENHDIISRFLEEHPDFVGEPIKLPEGIDHIIEEEPYCLTLLPGVYDTDGFFIAKLRRRPT</sequence>
<evidence type="ECO:0000256" key="9">
    <source>
        <dbReference type="ARBA" id="ARBA00022884"/>
    </source>
</evidence>
<dbReference type="NCBIfam" id="TIGR00563">
    <property type="entry name" value="rsmB"/>
    <property type="match status" value="1"/>
</dbReference>
<dbReference type="EMBL" id="JAEQMG010000041">
    <property type="protein sequence ID" value="MBK6087764.1"/>
    <property type="molecule type" value="Genomic_DNA"/>
</dbReference>
<dbReference type="PANTHER" id="PTHR22807:SF53">
    <property type="entry name" value="RIBOSOMAL RNA SMALL SUBUNIT METHYLTRANSFERASE B-RELATED"/>
    <property type="match status" value="1"/>
</dbReference>
<keyword evidence="7 13" id="KW-0808">Transferase</keyword>
<reference evidence="15" key="1">
    <citation type="submission" date="2021-01" db="EMBL/GenBank/DDBJ databases">
        <title>Genome public.</title>
        <authorList>
            <person name="Liu C."/>
            <person name="Sun Q."/>
        </authorList>
    </citation>
    <scope>NUCLEOTIDE SEQUENCE</scope>
    <source>
        <strain evidence="15">M6</strain>
    </source>
</reference>
<dbReference type="Pfam" id="PF22458">
    <property type="entry name" value="RsmF-B_ferredox"/>
    <property type="match status" value="1"/>
</dbReference>
<protein>
    <recommendedName>
        <fullName evidence="3">16S rRNA (cytosine(967)-C(5))-methyltransferase</fullName>
        <ecNumber evidence="3">2.1.1.176</ecNumber>
    </recommendedName>
    <alternativeName>
        <fullName evidence="10">16S rRNA m5C967 methyltransferase</fullName>
    </alternativeName>
    <alternativeName>
        <fullName evidence="11">rRNA (cytosine-C(5)-)-methyltransferase RsmB</fullName>
    </alternativeName>
</protein>
<organism evidence="15 16">
    <name type="scientific">Ruminococcus difficilis</name>
    <dbReference type="NCBI Taxonomy" id="2763069"/>
    <lineage>
        <taxon>Bacteria</taxon>
        <taxon>Bacillati</taxon>
        <taxon>Bacillota</taxon>
        <taxon>Clostridia</taxon>
        <taxon>Eubacteriales</taxon>
        <taxon>Oscillospiraceae</taxon>
        <taxon>Ruminococcus</taxon>
    </lineage>
</organism>
<evidence type="ECO:0000256" key="5">
    <source>
        <dbReference type="ARBA" id="ARBA00022552"/>
    </source>
</evidence>
<dbReference type="Pfam" id="PF01029">
    <property type="entry name" value="NusB"/>
    <property type="match status" value="1"/>
</dbReference>
<feature type="binding site" evidence="13">
    <location>
        <position position="327"/>
    </location>
    <ligand>
        <name>S-adenosyl-L-methionine</name>
        <dbReference type="ChEBI" id="CHEBI:59789"/>
    </ligand>
</feature>
<evidence type="ECO:0000256" key="4">
    <source>
        <dbReference type="ARBA" id="ARBA00022490"/>
    </source>
</evidence>
<dbReference type="InterPro" id="IPR004573">
    <property type="entry name" value="rRNA_ssu_MeTfrase_B"/>
</dbReference>